<dbReference type="SUPFAM" id="SSF48452">
    <property type="entry name" value="TPR-like"/>
    <property type="match status" value="1"/>
</dbReference>
<keyword evidence="1" id="KW-0677">Repeat</keyword>
<dbReference type="Gene3D" id="3.40.50.150">
    <property type="entry name" value="Vaccinia Virus protein VP39"/>
    <property type="match status" value="1"/>
</dbReference>
<evidence type="ECO:0000256" key="3">
    <source>
        <dbReference type="PROSITE-ProRule" id="PRU00339"/>
    </source>
</evidence>
<dbReference type="InterPro" id="IPR050498">
    <property type="entry name" value="Ycf3"/>
</dbReference>
<accession>A0A848HDT2</accession>
<evidence type="ECO:0000313" key="5">
    <source>
        <dbReference type="EMBL" id="NML48547.1"/>
    </source>
</evidence>
<evidence type="ECO:0000256" key="2">
    <source>
        <dbReference type="ARBA" id="ARBA00022803"/>
    </source>
</evidence>
<dbReference type="RefSeq" id="WP_169422889.1">
    <property type="nucleotide sequence ID" value="NZ_JABBFX010000006.1"/>
</dbReference>
<dbReference type="AlphaFoldDB" id="A0A848HDT2"/>
<dbReference type="SMART" id="SM00028">
    <property type="entry name" value="TPR"/>
    <property type="match status" value="4"/>
</dbReference>
<dbReference type="GO" id="GO:0008757">
    <property type="term" value="F:S-adenosylmethionine-dependent methyltransferase activity"/>
    <property type="evidence" value="ECO:0007669"/>
    <property type="project" value="InterPro"/>
</dbReference>
<dbReference type="PANTHER" id="PTHR44858:SF1">
    <property type="entry name" value="UDP-N-ACETYLGLUCOSAMINE--PEPTIDE N-ACETYLGLUCOSAMINYLTRANSFERASE SPINDLY-RELATED"/>
    <property type="match status" value="1"/>
</dbReference>
<dbReference type="Proteomes" id="UP000541185">
    <property type="component" value="Unassembled WGS sequence"/>
</dbReference>
<dbReference type="Pfam" id="PF14559">
    <property type="entry name" value="TPR_19"/>
    <property type="match status" value="1"/>
</dbReference>
<evidence type="ECO:0000256" key="1">
    <source>
        <dbReference type="ARBA" id="ARBA00022737"/>
    </source>
</evidence>
<evidence type="ECO:0000259" key="4">
    <source>
        <dbReference type="Pfam" id="PF08241"/>
    </source>
</evidence>
<dbReference type="InterPro" id="IPR019734">
    <property type="entry name" value="TPR_rpt"/>
</dbReference>
<protein>
    <submittedName>
        <fullName evidence="5">Tetratricopeptide repeat protein</fullName>
    </submittedName>
</protein>
<dbReference type="Gene3D" id="1.25.40.10">
    <property type="entry name" value="Tetratricopeptide repeat domain"/>
    <property type="match status" value="2"/>
</dbReference>
<evidence type="ECO:0000313" key="6">
    <source>
        <dbReference type="Proteomes" id="UP000541185"/>
    </source>
</evidence>
<organism evidence="5 6">
    <name type="scientific">Ramlibacter agri</name>
    <dbReference type="NCBI Taxonomy" id="2728837"/>
    <lineage>
        <taxon>Bacteria</taxon>
        <taxon>Pseudomonadati</taxon>
        <taxon>Pseudomonadota</taxon>
        <taxon>Betaproteobacteria</taxon>
        <taxon>Burkholderiales</taxon>
        <taxon>Comamonadaceae</taxon>
        <taxon>Ramlibacter</taxon>
    </lineage>
</organism>
<proteinExistence type="predicted"/>
<sequence>MNSTFEQARAFFLEGIAHYEAGRLPQAEQKFAAALALMPGRPSVLTNLGAVRLKLGRPADALDLLEEAIAQEPANAEALGHCGAAHAELGHREQALALFDRALAADPSRASVWTLRGTLLKELGRFDEAAASFEKALAQGGDPELNRYYLAGLAAARAPQYAPRHYVQALFDGYAAQFDSHLVQALNYQAPRLLTEPLAAAGRRYSHALDLGCGTGLCGHYLRAMAQRVTGVDLSPNMLQKAQVLDVYDELRQGDVLEFLGTAQEQYDLVVAADVFVYVGALDDVFRQLAQLVPAQGSFCFTVEESRDEDLVLRPSLRYAHSESYLRRLAQEHGFALARLEHAPVREDQRQPIPGLFVWMERV</sequence>
<dbReference type="InterPro" id="IPR013216">
    <property type="entry name" value="Methyltransf_11"/>
</dbReference>
<dbReference type="Pfam" id="PF08241">
    <property type="entry name" value="Methyltransf_11"/>
    <property type="match status" value="1"/>
</dbReference>
<feature type="repeat" description="TPR" evidence="3">
    <location>
        <begin position="76"/>
        <end position="109"/>
    </location>
</feature>
<feature type="repeat" description="TPR" evidence="3">
    <location>
        <begin position="110"/>
        <end position="143"/>
    </location>
</feature>
<dbReference type="SUPFAM" id="SSF53335">
    <property type="entry name" value="S-adenosyl-L-methionine-dependent methyltransferases"/>
    <property type="match status" value="1"/>
</dbReference>
<dbReference type="InterPro" id="IPR029063">
    <property type="entry name" value="SAM-dependent_MTases_sf"/>
</dbReference>
<dbReference type="Pfam" id="PF13432">
    <property type="entry name" value="TPR_16"/>
    <property type="match status" value="1"/>
</dbReference>
<feature type="domain" description="Methyltransferase type 11" evidence="4">
    <location>
        <begin position="209"/>
        <end position="301"/>
    </location>
</feature>
<keyword evidence="2 3" id="KW-0802">TPR repeat</keyword>
<gene>
    <name evidence="5" type="ORF">HHL11_32685</name>
</gene>
<feature type="repeat" description="TPR" evidence="3">
    <location>
        <begin position="8"/>
        <end position="41"/>
    </location>
</feature>
<keyword evidence="6" id="KW-1185">Reference proteome</keyword>
<name>A0A848HDT2_9BURK</name>
<dbReference type="PROSITE" id="PS50005">
    <property type="entry name" value="TPR"/>
    <property type="match status" value="4"/>
</dbReference>
<dbReference type="InterPro" id="IPR011990">
    <property type="entry name" value="TPR-like_helical_dom_sf"/>
</dbReference>
<reference evidence="5 6" key="1">
    <citation type="submission" date="2020-04" db="EMBL/GenBank/DDBJ databases">
        <title>Ramlibacter sp. G-1-2-2 isolated from soil.</title>
        <authorList>
            <person name="Dahal R.H."/>
        </authorList>
    </citation>
    <scope>NUCLEOTIDE SEQUENCE [LARGE SCALE GENOMIC DNA]</scope>
    <source>
        <strain evidence="5 6">G-1-2-2</strain>
    </source>
</reference>
<dbReference type="PANTHER" id="PTHR44858">
    <property type="entry name" value="TETRATRICOPEPTIDE REPEAT PROTEIN 6"/>
    <property type="match status" value="1"/>
</dbReference>
<comment type="caution">
    <text evidence="5">The sequence shown here is derived from an EMBL/GenBank/DDBJ whole genome shotgun (WGS) entry which is preliminary data.</text>
</comment>
<dbReference type="CDD" id="cd02440">
    <property type="entry name" value="AdoMet_MTases"/>
    <property type="match status" value="1"/>
</dbReference>
<feature type="repeat" description="TPR" evidence="3">
    <location>
        <begin position="42"/>
        <end position="75"/>
    </location>
</feature>
<dbReference type="EMBL" id="JABBFX010000006">
    <property type="protein sequence ID" value="NML48547.1"/>
    <property type="molecule type" value="Genomic_DNA"/>
</dbReference>